<comment type="caution">
    <text evidence="1">The sequence shown here is derived from an EMBL/GenBank/DDBJ whole genome shotgun (WGS) entry which is preliminary data.</text>
</comment>
<keyword evidence="2" id="KW-1185">Reference proteome</keyword>
<dbReference type="EMBL" id="LIAE01006505">
    <property type="protein sequence ID" value="PAV88630.1"/>
    <property type="molecule type" value="Genomic_DNA"/>
</dbReference>
<proteinExistence type="predicted"/>
<protein>
    <submittedName>
        <fullName evidence="1">Uncharacterized protein</fullName>
    </submittedName>
</protein>
<organism evidence="1 2">
    <name type="scientific">Diploscapter pachys</name>
    <dbReference type="NCBI Taxonomy" id="2018661"/>
    <lineage>
        <taxon>Eukaryota</taxon>
        <taxon>Metazoa</taxon>
        <taxon>Ecdysozoa</taxon>
        <taxon>Nematoda</taxon>
        <taxon>Chromadorea</taxon>
        <taxon>Rhabditida</taxon>
        <taxon>Rhabditina</taxon>
        <taxon>Rhabditomorpha</taxon>
        <taxon>Rhabditoidea</taxon>
        <taxon>Rhabditidae</taxon>
        <taxon>Diploscapter</taxon>
    </lineage>
</organism>
<dbReference type="Proteomes" id="UP000218231">
    <property type="component" value="Unassembled WGS sequence"/>
</dbReference>
<evidence type="ECO:0000313" key="1">
    <source>
        <dbReference type="EMBL" id="PAV88630.1"/>
    </source>
</evidence>
<accession>A0A2A2LR33</accession>
<reference evidence="1 2" key="1">
    <citation type="journal article" date="2017" name="Curr. Biol.">
        <title>Genome architecture and evolution of a unichromosomal asexual nematode.</title>
        <authorList>
            <person name="Fradin H."/>
            <person name="Zegar C."/>
            <person name="Gutwein M."/>
            <person name="Lucas J."/>
            <person name="Kovtun M."/>
            <person name="Corcoran D."/>
            <person name="Baugh L.R."/>
            <person name="Kiontke K."/>
            <person name="Gunsalus K."/>
            <person name="Fitch D.H."/>
            <person name="Piano F."/>
        </authorList>
    </citation>
    <scope>NUCLEOTIDE SEQUENCE [LARGE SCALE GENOMIC DNA]</scope>
    <source>
        <strain evidence="1">PF1309</strain>
    </source>
</reference>
<sequence length="101" mass="11256">MMASFFNESDLKKCLKNCDFCRIPEKVSQQANALKTDEFERRRKARELANGGAARKVRPRGDVIVLDKDSKRVESLTIILSAVKNATKNGTEYDSSSASVT</sequence>
<gene>
    <name evidence="1" type="ORF">WR25_05243</name>
</gene>
<evidence type="ECO:0000313" key="2">
    <source>
        <dbReference type="Proteomes" id="UP000218231"/>
    </source>
</evidence>
<name>A0A2A2LR33_9BILA</name>
<dbReference type="AlphaFoldDB" id="A0A2A2LR33"/>